<feature type="region of interest" description="Disordered" evidence="1">
    <location>
        <begin position="1"/>
        <end position="23"/>
    </location>
</feature>
<gene>
    <name evidence="2" type="ORF">SVIO_002000</name>
</gene>
<dbReference type="AlphaFoldDB" id="A0A4D4KSY9"/>
<comment type="caution">
    <text evidence="2">The sequence shown here is derived from an EMBL/GenBank/DDBJ whole genome shotgun (WGS) entry which is preliminary data.</text>
</comment>
<evidence type="ECO:0000313" key="3">
    <source>
        <dbReference type="Proteomes" id="UP000301309"/>
    </source>
</evidence>
<dbReference type="EMBL" id="BJHW01000001">
    <property type="protein sequence ID" value="GDY49577.1"/>
    <property type="molecule type" value="Genomic_DNA"/>
</dbReference>
<proteinExistence type="predicted"/>
<evidence type="ECO:0000313" key="2">
    <source>
        <dbReference type="EMBL" id="GDY49577.1"/>
    </source>
</evidence>
<organism evidence="2 3">
    <name type="scientific">Streptomyces violaceusniger</name>
    <dbReference type="NCBI Taxonomy" id="68280"/>
    <lineage>
        <taxon>Bacteria</taxon>
        <taxon>Bacillati</taxon>
        <taxon>Actinomycetota</taxon>
        <taxon>Actinomycetes</taxon>
        <taxon>Kitasatosporales</taxon>
        <taxon>Streptomycetaceae</taxon>
        <taxon>Streptomyces</taxon>
        <taxon>Streptomyces violaceusniger group</taxon>
    </lineage>
</organism>
<accession>A0A4D4KSY9</accession>
<keyword evidence="3" id="KW-1185">Reference proteome</keyword>
<name>A0A4D4KSY9_STRVO</name>
<protein>
    <submittedName>
        <fullName evidence="2">Uncharacterized protein</fullName>
    </submittedName>
</protein>
<feature type="compositionally biased region" description="Basic and acidic residues" evidence="1">
    <location>
        <begin position="8"/>
        <end position="19"/>
    </location>
</feature>
<dbReference type="Proteomes" id="UP000301309">
    <property type="component" value="Unassembled WGS sequence"/>
</dbReference>
<reference evidence="2 3" key="1">
    <citation type="journal article" date="2020" name="Int. J. Syst. Evol. Microbiol.">
        <title>Reclassification of Streptomyces castelarensis and Streptomyces sporoclivatus as later heterotypic synonyms of Streptomyces antimycoticus.</title>
        <authorList>
            <person name="Komaki H."/>
            <person name="Tamura T."/>
        </authorList>
    </citation>
    <scope>NUCLEOTIDE SEQUENCE [LARGE SCALE GENOMIC DNA]</scope>
    <source>
        <strain evidence="2 3">NBRC 13459</strain>
    </source>
</reference>
<sequence length="113" mass="12315">MRTGSGRESSRFPPKETRARTRYGSPSMIDLHRARAVTQPDARGPQRVLVETQRLRRLLGCRRQGHPGERLLRQDDVPTGRVVAAGERVQGGDGVFGLCRVGVLADSGPGRGS</sequence>
<evidence type="ECO:0000256" key="1">
    <source>
        <dbReference type="SAM" id="MobiDB-lite"/>
    </source>
</evidence>